<organism evidence="1 2">
    <name type="scientific">Mesorhabditis spiculigera</name>
    <dbReference type="NCBI Taxonomy" id="96644"/>
    <lineage>
        <taxon>Eukaryota</taxon>
        <taxon>Metazoa</taxon>
        <taxon>Ecdysozoa</taxon>
        <taxon>Nematoda</taxon>
        <taxon>Chromadorea</taxon>
        <taxon>Rhabditida</taxon>
        <taxon>Rhabditina</taxon>
        <taxon>Rhabditomorpha</taxon>
        <taxon>Rhabditoidea</taxon>
        <taxon>Rhabditidae</taxon>
        <taxon>Mesorhabditinae</taxon>
        <taxon>Mesorhabditis</taxon>
    </lineage>
</organism>
<evidence type="ECO:0000313" key="2">
    <source>
        <dbReference type="Proteomes" id="UP001177023"/>
    </source>
</evidence>
<protein>
    <submittedName>
        <fullName evidence="1">Uncharacterized protein</fullName>
    </submittedName>
</protein>
<dbReference type="AlphaFoldDB" id="A0AA36C7J7"/>
<feature type="non-terminal residue" evidence="1">
    <location>
        <position position="1"/>
    </location>
</feature>
<keyword evidence="2" id="KW-1185">Reference proteome</keyword>
<sequence>MLKEASGPLNFTTFLTLFGERLTSTDPEATIIGPS</sequence>
<accession>A0AA36C7J7</accession>
<evidence type="ECO:0000313" key="1">
    <source>
        <dbReference type="EMBL" id="CAJ0562054.1"/>
    </source>
</evidence>
<dbReference type="EMBL" id="CATQJA010000611">
    <property type="protein sequence ID" value="CAJ0562054.1"/>
    <property type="molecule type" value="Genomic_DNA"/>
</dbReference>
<comment type="caution">
    <text evidence="1">The sequence shown here is derived from an EMBL/GenBank/DDBJ whole genome shotgun (WGS) entry which is preliminary data.</text>
</comment>
<proteinExistence type="predicted"/>
<reference evidence="1" key="1">
    <citation type="submission" date="2023-06" db="EMBL/GenBank/DDBJ databases">
        <authorList>
            <person name="Delattre M."/>
        </authorList>
    </citation>
    <scope>NUCLEOTIDE SEQUENCE</scope>
    <source>
        <strain evidence="1">AF72</strain>
    </source>
</reference>
<gene>
    <name evidence="1" type="ORF">MSPICULIGERA_LOCUS2018</name>
</gene>
<name>A0AA36C7J7_9BILA</name>
<dbReference type="Proteomes" id="UP001177023">
    <property type="component" value="Unassembled WGS sequence"/>
</dbReference>